<feature type="compositionally biased region" description="Basic and acidic residues" evidence="9">
    <location>
        <begin position="1"/>
        <end position="16"/>
    </location>
</feature>
<evidence type="ECO:0000256" key="3">
    <source>
        <dbReference type="ARBA" id="ARBA00022676"/>
    </source>
</evidence>
<dbReference type="EMBL" id="JAOUSE010000007">
    <property type="protein sequence ID" value="MCU9593663.1"/>
    <property type="molecule type" value="Genomic_DNA"/>
</dbReference>
<keyword evidence="2" id="KW-0645">Protease</keyword>
<keyword evidence="10" id="KW-0472">Membrane</keyword>
<evidence type="ECO:0000256" key="9">
    <source>
        <dbReference type="SAM" id="MobiDB-lite"/>
    </source>
</evidence>
<dbReference type="Proteomes" id="UP001208656">
    <property type="component" value="Unassembled WGS sequence"/>
</dbReference>
<evidence type="ECO:0000256" key="6">
    <source>
        <dbReference type="ARBA" id="ARBA00023268"/>
    </source>
</evidence>
<keyword evidence="5" id="KW-0378">Hydrolase</keyword>
<dbReference type="PROSITE" id="PS50853">
    <property type="entry name" value="FN3"/>
    <property type="match status" value="1"/>
</dbReference>
<sequence>MSEQYKSRTERREKEKQRKNRTKSSAAEKKSWKTIAKRVFLTLLVLGFIGLIAGVSVVAYWISDAPKFDPAALKDSVPSTIYDMNKEPIVELGTEKRDLVSYEEIPELVRNAILATEDVRFFKHNGIDIIRLGGAVLSNITEGFGSQGASTLTQQVVKLSFLSQEKTLKRKVQEAWLAIQLEQHFTKEEIFEMYVNKVNMGRNVYGIKKASEEYFGKSLDELTLPEAAVIAGLPQRPNAYNPLVNPDLANGRKKTVLKLMHQHGFITEKEMNDAQNVDVSDLVVSKEEDEKENTPYDTFIDKVIDEVGELGFNIYTDGLEIYTTMDKGAQEKVYDLLNNDDSVGFSNDEIQAGVILTDTKNGEIRAIGGGRKQTVKRGFNYAIDNTRHPGSTAKPIFGYGPAIEHLKWSPAQILNDEPYKYSGTDTTIRNHDGQYTGNQTMRYHLQWSRNVPAVKAFQEAGKDNVEQFARNLGIPLNKDEYVGESYALGGMENGIAPIHLAGAYAAFGNDGIYNEPHAVRKVVLPDGREIDMSPKSKRVMQDYTAFLITDMLKDVVTSGTGTRAQVPGVPIAGKTGTSNYSEEDKQRWGIKQGGVPDSWFGGYSTNYTAAIWVGYSDRSKALYSPETRIAMTLFKKLMTYVHDGIDTPDFKQPDSVVKVAIEKGSNPPKKASQFTPSSEIYYEYFVKGTEPTEVSTKYDKLPAVTNLSADYNENAQKATLNWNFNSNIKGVSFEVYVSIDGSAEELISTTKKNGLKVENVVPGLKYTFTVYAVKDGNKSDPASVSLDLSTFVEEPDEEEQPDDNSNDEIDQESGNEKNEDDHDANESDEGNERDQSDEQSENKNNQGNGNGQDGGNEKPRGKEKNNANTPETENKDDHYNVGDNPNDDESGE</sequence>
<dbReference type="Pfam" id="PF00041">
    <property type="entry name" value="fn3"/>
    <property type="match status" value="1"/>
</dbReference>
<evidence type="ECO:0000256" key="10">
    <source>
        <dbReference type="SAM" id="Phobius"/>
    </source>
</evidence>
<keyword evidence="13" id="KW-1185">Reference proteome</keyword>
<dbReference type="Gene3D" id="1.10.3810.10">
    <property type="entry name" value="Biosynthetic peptidoglycan transglycosylase-like"/>
    <property type="match status" value="1"/>
</dbReference>
<keyword evidence="6" id="KW-0511">Multifunctional enzyme</keyword>
<proteinExistence type="predicted"/>
<dbReference type="SUPFAM" id="SSF53955">
    <property type="entry name" value="Lysozyme-like"/>
    <property type="match status" value="1"/>
</dbReference>
<accession>A0ABT2WDB9</accession>
<dbReference type="InterPro" id="IPR001264">
    <property type="entry name" value="Glyco_trans_51"/>
</dbReference>
<evidence type="ECO:0000256" key="1">
    <source>
        <dbReference type="ARBA" id="ARBA00022645"/>
    </source>
</evidence>
<dbReference type="SUPFAM" id="SSF49265">
    <property type="entry name" value="Fibronectin type III"/>
    <property type="match status" value="1"/>
</dbReference>
<evidence type="ECO:0000259" key="11">
    <source>
        <dbReference type="PROSITE" id="PS50853"/>
    </source>
</evidence>
<dbReference type="Pfam" id="PF00912">
    <property type="entry name" value="Transgly"/>
    <property type="match status" value="1"/>
</dbReference>
<dbReference type="InterPro" id="IPR012338">
    <property type="entry name" value="Beta-lactam/transpept-like"/>
</dbReference>
<evidence type="ECO:0000313" key="13">
    <source>
        <dbReference type="Proteomes" id="UP001208656"/>
    </source>
</evidence>
<feature type="region of interest" description="Disordered" evidence="9">
    <location>
        <begin position="1"/>
        <end position="27"/>
    </location>
</feature>
<comment type="catalytic activity">
    <reaction evidence="7">
        <text>Preferential cleavage: (Ac)2-L-Lys-D-Ala-|-D-Ala. Also transpeptidation of peptidyl-alanyl moieties that are N-acyl substituents of D-alanine.</text>
        <dbReference type="EC" id="3.4.16.4"/>
    </reaction>
</comment>
<dbReference type="InterPro" id="IPR036116">
    <property type="entry name" value="FN3_sf"/>
</dbReference>
<reference evidence="12 13" key="1">
    <citation type="submission" date="2022-10" db="EMBL/GenBank/DDBJ databases">
        <title>Description of Fervidibacillus gen. nov. in the family Fervidibacillaceae fam. nov. with two species, Fervidibacillus albus sp. nov., and Fervidibacillus halotolerans sp. nov., isolated from tidal flat sediments.</title>
        <authorList>
            <person name="Kwon K.K."/>
            <person name="Yang S.-H."/>
        </authorList>
    </citation>
    <scope>NUCLEOTIDE SEQUENCE [LARGE SCALE GENOMIC DNA]</scope>
    <source>
        <strain evidence="12 13">DSM 23332</strain>
    </source>
</reference>
<name>A0ABT2WDB9_9BACI</name>
<feature type="transmembrane region" description="Helical" evidence="10">
    <location>
        <begin position="39"/>
        <end position="62"/>
    </location>
</feature>
<feature type="domain" description="Fibronectin type-III" evidence="11">
    <location>
        <begin position="703"/>
        <end position="795"/>
    </location>
</feature>
<comment type="caution">
    <text evidence="12">The sequence shown here is derived from an EMBL/GenBank/DDBJ whole genome shotgun (WGS) entry which is preliminary data.</text>
</comment>
<dbReference type="Pfam" id="PF00905">
    <property type="entry name" value="Transpeptidase"/>
    <property type="match status" value="1"/>
</dbReference>
<dbReference type="InterPro" id="IPR036950">
    <property type="entry name" value="PBP_transglycosylase"/>
</dbReference>
<dbReference type="NCBIfam" id="TIGR02074">
    <property type="entry name" value="PBP_1a_fam"/>
    <property type="match status" value="1"/>
</dbReference>
<keyword evidence="4" id="KW-0808">Transferase</keyword>
<evidence type="ECO:0000256" key="5">
    <source>
        <dbReference type="ARBA" id="ARBA00022801"/>
    </source>
</evidence>
<protein>
    <submittedName>
        <fullName evidence="12">PBP1A family penicillin-binding protein</fullName>
    </submittedName>
</protein>
<keyword evidence="10" id="KW-1133">Transmembrane helix</keyword>
<gene>
    <name evidence="12" type="ORF">OEV82_04220</name>
</gene>
<feature type="compositionally biased region" description="Acidic residues" evidence="9">
    <location>
        <begin position="793"/>
        <end position="813"/>
    </location>
</feature>
<evidence type="ECO:0000256" key="8">
    <source>
        <dbReference type="ARBA" id="ARBA00049902"/>
    </source>
</evidence>
<keyword evidence="1" id="KW-0121">Carboxypeptidase</keyword>
<dbReference type="Gene3D" id="2.60.40.10">
    <property type="entry name" value="Immunoglobulins"/>
    <property type="match status" value="1"/>
</dbReference>
<dbReference type="PANTHER" id="PTHR32282">
    <property type="entry name" value="BINDING PROTEIN TRANSPEPTIDASE, PUTATIVE-RELATED"/>
    <property type="match status" value="1"/>
</dbReference>
<dbReference type="InterPro" id="IPR001460">
    <property type="entry name" value="PCN-bd_Tpept"/>
</dbReference>
<dbReference type="InterPro" id="IPR050396">
    <property type="entry name" value="Glycosyltr_51/Transpeptidase"/>
</dbReference>
<feature type="compositionally biased region" description="Basic and acidic residues" evidence="9">
    <location>
        <begin position="855"/>
        <end position="865"/>
    </location>
</feature>
<organism evidence="12 13">
    <name type="scientific">Pallidibacillus thermolactis</name>
    <dbReference type="NCBI Taxonomy" id="251051"/>
    <lineage>
        <taxon>Bacteria</taxon>
        <taxon>Bacillati</taxon>
        <taxon>Bacillota</taxon>
        <taxon>Bacilli</taxon>
        <taxon>Bacillales</taxon>
        <taxon>Bacillaceae</taxon>
        <taxon>Pallidibacillus</taxon>
    </lineage>
</organism>
<feature type="region of interest" description="Disordered" evidence="9">
    <location>
        <begin position="792"/>
        <end position="892"/>
    </location>
</feature>
<evidence type="ECO:0000256" key="4">
    <source>
        <dbReference type="ARBA" id="ARBA00022679"/>
    </source>
</evidence>
<dbReference type="CDD" id="cd00063">
    <property type="entry name" value="FN3"/>
    <property type="match status" value="1"/>
</dbReference>
<comment type="catalytic activity">
    <reaction evidence="8">
        <text>[GlcNAc-(1-&gt;4)-Mur2Ac(oyl-L-Ala-gamma-D-Glu-L-Lys-D-Ala-D-Ala)](n)-di-trans,octa-cis-undecaprenyl diphosphate + beta-D-GlcNAc-(1-&gt;4)-Mur2Ac(oyl-L-Ala-gamma-D-Glu-L-Lys-D-Ala-D-Ala)-di-trans,octa-cis-undecaprenyl diphosphate = [GlcNAc-(1-&gt;4)-Mur2Ac(oyl-L-Ala-gamma-D-Glu-L-Lys-D-Ala-D-Ala)](n+1)-di-trans,octa-cis-undecaprenyl diphosphate + di-trans,octa-cis-undecaprenyl diphosphate + H(+)</text>
        <dbReference type="Rhea" id="RHEA:23708"/>
        <dbReference type="Rhea" id="RHEA-COMP:9602"/>
        <dbReference type="Rhea" id="RHEA-COMP:9603"/>
        <dbReference type="ChEBI" id="CHEBI:15378"/>
        <dbReference type="ChEBI" id="CHEBI:58405"/>
        <dbReference type="ChEBI" id="CHEBI:60033"/>
        <dbReference type="ChEBI" id="CHEBI:78435"/>
        <dbReference type="EC" id="2.4.99.28"/>
    </reaction>
</comment>
<dbReference type="InterPro" id="IPR003961">
    <property type="entry name" value="FN3_dom"/>
</dbReference>
<evidence type="ECO:0000256" key="2">
    <source>
        <dbReference type="ARBA" id="ARBA00022670"/>
    </source>
</evidence>
<dbReference type="RefSeq" id="WP_263061134.1">
    <property type="nucleotide sequence ID" value="NZ_JAOUSE010000007.1"/>
</dbReference>
<dbReference type="Gene3D" id="3.40.710.10">
    <property type="entry name" value="DD-peptidase/beta-lactamase superfamily"/>
    <property type="match status" value="1"/>
</dbReference>
<evidence type="ECO:0000256" key="7">
    <source>
        <dbReference type="ARBA" id="ARBA00034000"/>
    </source>
</evidence>
<dbReference type="InterPro" id="IPR023346">
    <property type="entry name" value="Lysozyme-like_dom_sf"/>
</dbReference>
<evidence type="ECO:0000313" key="12">
    <source>
        <dbReference type="EMBL" id="MCU9593663.1"/>
    </source>
</evidence>
<dbReference type="PANTHER" id="PTHR32282:SF29">
    <property type="entry name" value="PENICILLIN-BINDING PROTEIN 1A"/>
    <property type="match status" value="1"/>
</dbReference>
<keyword evidence="10" id="KW-0812">Transmembrane</keyword>
<keyword evidence="3" id="KW-0328">Glycosyltransferase</keyword>
<dbReference type="InterPro" id="IPR013783">
    <property type="entry name" value="Ig-like_fold"/>
</dbReference>
<dbReference type="SUPFAM" id="SSF56601">
    <property type="entry name" value="beta-lactamase/transpeptidase-like"/>
    <property type="match status" value="1"/>
</dbReference>